<dbReference type="PANTHER" id="PTHR46972:SF1">
    <property type="entry name" value="FAD DEPENDENT OXIDOREDUCTASE DOMAIN-CONTAINING PROTEIN"/>
    <property type="match status" value="1"/>
</dbReference>
<dbReference type="SUPFAM" id="SSF51905">
    <property type="entry name" value="FAD/NAD(P)-binding domain"/>
    <property type="match status" value="1"/>
</dbReference>
<accession>A0A2K1R3C7</accession>
<feature type="domain" description="FAD-binding" evidence="5">
    <location>
        <begin position="297"/>
        <end position="344"/>
    </location>
</feature>
<dbReference type="OrthoDB" id="655030at2759"/>
<dbReference type="PRINTS" id="PR00420">
    <property type="entry name" value="RNGMNOXGNASE"/>
</dbReference>
<feature type="domain" description="FAD-binding" evidence="5">
    <location>
        <begin position="6"/>
        <end position="203"/>
    </location>
</feature>
<dbReference type="Proteomes" id="UP000243797">
    <property type="component" value="Unassembled WGS sequence"/>
</dbReference>
<dbReference type="Gene3D" id="3.50.50.60">
    <property type="entry name" value="FAD/NAD(P)-binding domain"/>
    <property type="match status" value="1"/>
</dbReference>
<dbReference type="GO" id="GO:0004497">
    <property type="term" value="F:monooxygenase activity"/>
    <property type="evidence" value="ECO:0007669"/>
    <property type="project" value="UniProtKB-KW"/>
</dbReference>
<keyword evidence="1" id="KW-0285">Flavoprotein</keyword>
<dbReference type="GO" id="GO:0071949">
    <property type="term" value="F:FAD binding"/>
    <property type="evidence" value="ECO:0007669"/>
    <property type="project" value="InterPro"/>
</dbReference>
<comment type="caution">
    <text evidence="6">The sequence shown here is derived from an EMBL/GenBank/DDBJ whole genome shotgun (WGS) entry which is preliminary data.</text>
</comment>
<protein>
    <submittedName>
        <fullName evidence="6">Ubiquinone biosynthesis monooxygenase COQ6, mitochondrial</fullName>
    </submittedName>
</protein>
<dbReference type="InParanoid" id="A0A2K1R3C7"/>
<name>A0A2K1R3C7_9PEZI</name>
<gene>
    <name evidence="6" type="ORF">CAC42_383</name>
</gene>
<evidence type="ECO:0000313" key="6">
    <source>
        <dbReference type="EMBL" id="PNS21785.1"/>
    </source>
</evidence>
<keyword evidence="6" id="KW-0830">Ubiquinone</keyword>
<keyword evidence="7" id="KW-1185">Reference proteome</keyword>
<dbReference type="STRING" id="2082308.A0A2K1R3C7"/>
<dbReference type="InterPro" id="IPR002938">
    <property type="entry name" value="FAD-bd"/>
</dbReference>
<dbReference type="EMBL" id="NKHZ01000001">
    <property type="protein sequence ID" value="PNS21785.1"/>
    <property type="molecule type" value="Genomic_DNA"/>
</dbReference>
<evidence type="ECO:0000256" key="1">
    <source>
        <dbReference type="ARBA" id="ARBA00022630"/>
    </source>
</evidence>
<sequence length="433" mass="48252">MSPINIAIVGAGPAGCTLALILHNAGINATIFEGDATINARNQGGSLDLHESTGLLALRRADLYDTFTKNCRYDGESMIFANKYMRRYINLSGATSSTSRGRPEIDRATLRQILVDALPPTTIQWSHRVRRVDSTDPSNITLHFDHHPPASGFDLLVGADGTWSKIRPLLTHIKPFYAGMSMIRFSIPSAETRHPDLHRLVNRGALFAFSDQKAITVLQLGDGSLSVGVVRLTPEELIKDLPHEATDGKVWKEYTLVDFEDWDPRLREMIEVADESDLWFGNIYSLPPGARWAHRPGVTLIGDAAHVLVPWAGEGVNLSMEDSYKLADAIIGAVRGAGEKGVDREELSRRVRAFEEDMFVRAKTTSEMSLEMMNCLFAEAGAPDLTVEKYVIAAMRDQAPWWGMPLVKLVVTGYYKWFRWWYPGLGDIHTKTK</sequence>
<dbReference type="Pfam" id="PF01494">
    <property type="entry name" value="FAD_binding_3"/>
    <property type="match status" value="2"/>
</dbReference>
<keyword evidence="4 6" id="KW-0503">Monooxygenase</keyword>
<evidence type="ECO:0000259" key="5">
    <source>
        <dbReference type="Pfam" id="PF01494"/>
    </source>
</evidence>
<keyword evidence="3" id="KW-0560">Oxidoreductase</keyword>
<evidence type="ECO:0000256" key="3">
    <source>
        <dbReference type="ARBA" id="ARBA00023002"/>
    </source>
</evidence>
<reference evidence="6 7" key="1">
    <citation type="submission" date="2017-06" db="EMBL/GenBank/DDBJ databases">
        <title>Draft genome sequence of a variant of Elsinoe murrayae.</title>
        <authorList>
            <person name="Cheng Q."/>
        </authorList>
    </citation>
    <scope>NUCLEOTIDE SEQUENCE [LARGE SCALE GENOMIC DNA]</scope>
    <source>
        <strain evidence="6 7">CQ-2017a</strain>
    </source>
</reference>
<evidence type="ECO:0000256" key="2">
    <source>
        <dbReference type="ARBA" id="ARBA00022827"/>
    </source>
</evidence>
<evidence type="ECO:0000256" key="4">
    <source>
        <dbReference type="ARBA" id="ARBA00023033"/>
    </source>
</evidence>
<dbReference type="AlphaFoldDB" id="A0A2K1R3C7"/>
<dbReference type="PANTHER" id="PTHR46972">
    <property type="entry name" value="MONOOXYGENASE ASQM-RELATED"/>
    <property type="match status" value="1"/>
</dbReference>
<keyword evidence="2" id="KW-0274">FAD</keyword>
<dbReference type="InterPro" id="IPR036188">
    <property type="entry name" value="FAD/NAD-bd_sf"/>
</dbReference>
<evidence type="ECO:0000313" key="7">
    <source>
        <dbReference type="Proteomes" id="UP000243797"/>
    </source>
</evidence>
<organism evidence="6 7">
    <name type="scientific">Sphaceloma murrayae</name>
    <dbReference type="NCBI Taxonomy" id="2082308"/>
    <lineage>
        <taxon>Eukaryota</taxon>
        <taxon>Fungi</taxon>
        <taxon>Dikarya</taxon>
        <taxon>Ascomycota</taxon>
        <taxon>Pezizomycotina</taxon>
        <taxon>Dothideomycetes</taxon>
        <taxon>Dothideomycetidae</taxon>
        <taxon>Myriangiales</taxon>
        <taxon>Elsinoaceae</taxon>
        <taxon>Sphaceloma</taxon>
    </lineage>
</organism>
<proteinExistence type="predicted"/>